<dbReference type="AlphaFoldDB" id="A0A4Y2KXC0"/>
<gene>
    <name evidence="4" type="ORF">AVEN_109422_1</name>
    <name evidence="1" type="ORF">AVEN_16388_1</name>
    <name evidence="3" type="ORF">AVEN_57796_1</name>
    <name evidence="2" type="ORF">AVEN_72262_1</name>
</gene>
<dbReference type="EMBL" id="BGPR01005493">
    <property type="protein sequence ID" value="GBN10691.1"/>
    <property type="molecule type" value="Genomic_DNA"/>
</dbReference>
<dbReference type="Proteomes" id="UP000499080">
    <property type="component" value="Unassembled WGS sequence"/>
</dbReference>
<dbReference type="PANTHER" id="PTHR47326">
    <property type="entry name" value="TRANSPOSABLE ELEMENT TC3 TRANSPOSASE-LIKE PROTEIN"/>
    <property type="match status" value="1"/>
</dbReference>
<dbReference type="PANTHER" id="PTHR47326:SF1">
    <property type="entry name" value="HTH PSQ-TYPE DOMAIN-CONTAINING PROTEIN"/>
    <property type="match status" value="1"/>
</dbReference>
<dbReference type="InterPro" id="IPR036397">
    <property type="entry name" value="RNaseH_sf"/>
</dbReference>
<dbReference type="EMBL" id="BGPR01005097">
    <property type="protein sequence ID" value="GBN06769.1"/>
    <property type="molecule type" value="Genomic_DNA"/>
</dbReference>
<comment type="caution">
    <text evidence="2">The sequence shown here is derived from an EMBL/GenBank/DDBJ whole genome shotgun (WGS) entry which is preliminary data.</text>
</comment>
<reference evidence="2 5" key="1">
    <citation type="journal article" date="2019" name="Sci. Rep.">
        <title>Orb-weaving spider Araneus ventricosus genome elucidates the spidroin gene catalogue.</title>
        <authorList>
            <person name="Kono N."/>
            <person name="Nakamura H."/>
            <person name="Ohtoshi R."/>
            <person name="Moran D.A.P."/>
            <person name="Shinohara A."/>
            <person name="Yoshida Y."/>
            <person name="Fujiwara M."/>
            <person name="Mori M."/>
            <person name="Tomita M."/>
            <person name="Arakawa K."/>
        </authorList>
    </citation>
    <scope>NUCLEOTIDE SEQUENCE [LARGE SCALE GENOMIC DNA]</scope>
</reference>
<protein>
    <submittedName>
        <fullName evidence="2">Uncharacterized protein</fullName>
    </submittedName>
</protein>
<dbReference type="EMBL" id="BGPR01005094">
    <property type="protein sequence ID" value="GBN06732.1"/>
    <property type="molecule type" value="Genomic_DNA"/>
</dbReference>
<evidence type="ECO:0000313" key="3">
    <source>
        <dbReference type="EMBL" id="GBN07722.1"/>
    </source>
</evidence>
<proteinExistence type="predicted"/>
<evidence type="ECO:0000313" key="1">
    <source>
        <dbReference type="EMBL" id="GBN06732.1"/>
    </source>
</evidence>
<dbReference type="Gene3D" id="3.30.420.10">
    <property type="entry name" value="Ribonuclease H-like superfamily/Ribonuclease H"/>
    <property type="match status" value="1"/>
</dbReference>
<dbReference type="EMBL" id="BGPR01005183">
    <property type="protein sequence ID" value="GBN07722.1"/>
    <property type="molecule type" value="Genomic_DNA"/>
</dbReference>
<evidence type="ECO:0000313" key="2">
    <source>
        <dbReference type="EMBL" id="GBN06769.1"/>
    </source>
</evidence>
<dbReference type="GO" id="GO:0003676">
    <property type="term" value="F:nucleic acid binding"/>
    <property type="evidence" value="ECO:0007669"/>
    <property type="project" value="InterPro"/>
</dbReference>
<evidence type="ECO:0000313" key="5">
    <source>
        <dbReference type="Proteomes" id="UP000499080"/>
    </source>
</evidence>
<evidence type="ECO:0000313" key="4">
    <source>
        <dbReference type="EMBL" id="GBN10691.1"/>
    </source>
</evidence>
<accession>A0A4Y2KXC0</accession>
<organism evidence="2 5">
    <name type="scientific">Araneus ventricosus</name>
    <name type="common">Orbweaver spider</name>
    <name type="synonym">Epeira ventricosa</name>
    <dbReference type="NCBI Taxonomy" id="182803"/>
    <lineage>
        <taxon>Eukaryota</taxon>
        <taxon>Metazoa</taxon>
        <taxon>Ecdysozoa</taxon>
        <taxon>Arthropoda</taxon>
        <taxon>Chelicerata</taxon>
        <taxon>Arachnida</taxon>
        <taxon>Araneae</taxon>
        <taxon>Araneomorphae</taxon>
        <taxon>Entelegynae</taxon>
        <taxon>Araneoidea</taxon>
        <taxon>Araneidae</taxon>
        <taxon>Araneus</taxon>
    </lineage>
</organism>
<name>A0A4Y2KXC0_ARAVE</name>
<keyword evidence="5" id="KW-1185">Reference proteome</keyword>
<sequence>MQIVQKLPQRFAFAAGMLSCIQNEYYFLNRIIFSEETTFYVSNKENLSTAGRIWGSENPHAIQEVERNSPKIHVWCVLLHDAAIGPFFFAETSITAKIYLDMLQIYSIPQMQLLQPTDIFHQDAVARMLEHFAGTGLPAGYPQGY</sequence>